<keyword evidence="3" id="KW-1185">Reference proteome</keyword>
<keyword evidence="1" id="KW-0812">Transmembrane</keyword>
<dbReference type="Proteomes" id="UP000727654">
    <property type="component" value="Unassembled WGS sequence"/>
</dbReference>
<feature type="transmembrane region" description="Helical" evidence="1">
    <location>
        <begin position="88"/>
        <end position="107"/>
    </location>
</feature>
<dbReference type="RefSeq" id="WP_224081080.1">
    <property type="nucleotide sequence ID" value="NZ_CAJZAI010000008.1"/>
</dbReference>
<dbReference type="PROSITE" id="PS51257">
    <property type="entry name" value="PROKAR_LIPOPROTEIN"/>
    <property type="match status" value="1"/>
</dbReference>
<evidence type="ECO:0008006" key="4">
    <source>
        <dbReference type="Google" id="ProtNLM"/>
    </source>
</evidence>
<feature type="transmembrane region" description="Helical" evidence="1">
    <location>
        <begin position="113"/>
        <end position="133"/>
    </location>
</feature>
<keyword evidence="1" id="KW-0472">Membrane</keyword>
<sequence length="140" mass="15323">MVDYVTRILATAAKRTSAGYVVTLISCILAAFIWNRPAGYLQATVSPWTTNSTIASLYILTNAARVFTYVPQLMAVWRSTDGARDISLFTWGSWVVANATAVAYGAVLIHDLFFTLIAVLNLVCCAAVTVVGMQRRRAQR</sequence>
<protein>
    <recommendedName>
        <fullName evidence="4">PQ-loop repeat-containing protein</fullName>
    </recommendedName>
</protein>
<feature type="transmembrane region" description="Helical" evidence="1">
    <location>
        <begin position="54"/>
        <end position="76"/>
    </location>
</feature>
<feature type="transmembrane region" description="Helical" evidence="1">
    <location>
        <begin position="17"/>
        <end position="34"/>
    </location>
</feature>
<reference evidence="2 3" key="1">
    <citation type="submission" date="2021-08" db="EMBL/GenBank/DDBJ databases">
        <authorList>
            <person name="Peeters C."/>
        </authorList>
    </citation>
    <scope>NUCLEOTIDE SEQUENCE [LARGE SCALE GENOMIC DNA]</scope>
    <source>
        <strain evidence="2 3">LMG 23992</strain>
    </source>
</reference>
<dbReference type="Gene3D" id="1.20.1280.290">
    <property type="match status" value="1"/>
</dbReference>
<accession>A0ABN7YYA0</accession>
<comment type="caution">
    <text evidence="2">The sequence shown here is derived from an EMBL/GenBank/DDBJ whole genome shotgun (WGS) entry which is preliminary data.</text>
</comment>
<keyword evidence="1" id="KW-1133">Transmembrane helix</keyword>
<proteinExistence type="predicted"/>
<dbReference type="EMBL" id="CAJZAI010000008">
    <property type="protein sequence ID" value="CAG9177480.1"/>
    <property type="molecule type" value="Genomic_DNA"/>
</dbReference>
<gene>
    <name evidence="2" type="ORF">LMG23992_03516</name>
</gene>
<evidence type="ECO:0000313" key="3">
    <source>
        <dbReference type="Proteomes" id="UP000727654"/>
    </source>
</evidence>
<name>A0ABN7YYA0_9BURK</name>
<evidence type="ECO:0000256" key="1">
    <source>
        <dbReference type="SAM" id="Phobius"/>
    </source>
</evidence>
<evidence type="ECO:0000313" key="2">
    <source>
        <dbReference type="EMBL" id="CAG9177480.1"/>
    </source>
</evidence>
<organism evidence="2 3">
    <name type="scientific">Cupriavidus laharis</name>
    <dbReference type="NCBI Taxonomy" id="151654"/>
    <lineage>
        <taxon>Bacteria</taxon>
        <taxon>Pseudomonadati</taxon>
        <taxon>Pseudomonadota</taxon>
        <taxon>Betaproteobacteria</taxon>
        <taxon>Burkholderiales</taxon>
        <taxon>Burkholderiaceae</taxon>
        <taxon>Cupriavidus</taxon>
    </lineage>
</organism>